<dbReference type="PANTHER" id="PTHR10684">
    <property type="entry name" value="NUCLEAR RECEPTOR COACTIVATOR"/>
    <property type="match status" value="1"/>
</dbReference>
<organism evidence="3 4">
    <name type="scientific">Limulus polyphemus</name>
    <name type="common">Atlantic horseshoe crab</name>
    <dbReference type="NCBI Taxonomy" id="6850"/>
    <lineage>
        <taxon>Eukaryota</taxon>
        <taxon>Metazoa</taxon>
        <taxon>Ecdysozoa</taxon>
        <taxon>Arthropoda</taxon>
        <taxon>Chelicerata</taxon>
        <taxon>Merostomata</taxon>
        <taxon>Xiphosura</taxon>
        <taxon>Limulidae</taxon>
        <taxon>Limulus</taxon>
    </lineage>
</organism>
<dbReference type="Gene3D" id="3.30.450.20">
    <property type="entry name" value="PAS domain"/>
    <property type="match status" value="1"/>
</dbReference>
<dbReference type="InterPro" id="IPR017426">
    <property type="entry name" value="Nuclear_rcpt_coactivator"/>
</dbReference>
<name>A0ABM1SRA7_LIMPO</name>
<feature type="region of interest" description="Disordered" evidence="1">
    <location>
        <begin position="1"/>
        <end position="27"/>
    </location>
</feature>
<keyword evidence="3" id="KW-1185">Reference proteome</keyword>
<evidence type="ECO:0000259" key="2">
    <source>
        <dbReference type="PROSITE" id="PS50112"/>
    </source>
</evidence>
<feature type="compositionally biased region" description="Basic and acidic residues" evidence="1">
    <location>
        <begin position="229"/>
        <end position="244"/>
    </location>
</feature>
<evidence type="ECO:0000313" key="4">
    <source>
        <dbReference type="RefSeq" id="XP_022246163.1"/>
    </source>
</evidence>
<feature type="region of interest" description="Disordered" evidence="1">
    <location>
        <begin position="225"/>
        <end position="244"/>
    </location>
</feature>
<protein>
    <submittedName>
        <fullName evidence="4">Nuclear receptor coactivator 2-like</fullName>
    </submittedName>
</protein>
<sequence>MSLVSNDEKKKSSPADNLPEPNLNKCLNDRSGQSQEGICFEELAELISVSLADMSSLTVKPEKCAIIQETVSQIHRIQQAIGESDELQESEVSSSNSSILNAEVLGPLLLEALDGFLVLVNTDGKIEVVSENISYFLKYTKDDLLGKSIYNIIHVGDHARFSSNLLPMSIGNGFGWTSDPGSGTSKSRTFNCRFLIKPPEDPEESMEEKQTRVSQYENMQISTVLLPHFTERSDSPESETSGKF</sequence>
<dbReference type="GeneID" id="106463047"/>
<evidence type="ECO:0000256" key="1">
    <source>
        <dbReference type="SAM" id="MobiDB-lite"/>
    </source>
</evidence>
<dbReference type="PANTHER" id="PTHR10684:SF4">
    <property type="entry name" value="TAIMAN, ISOFORM G"/>
    <property type="match status" value="1"/>
</dbReference>
<gene>
    <name evidence="4" type="primary">LOC106463047</name>
</gene>
<accession>A0ABM1SRA7</accession>
<dbReference type="SMART" id="SM00091">
    <property type="entry name" value="PAS"/>
    <property type="match status" value="1"/>
</dbReference>
<dbReference type="PROSITE" id="PS50112">
    <property type="entry name" value="PAS"/>
    <property type="match status" value="1"/>
</dbReference>
<feature type="domain" description="PAS" evidence="2">
    <location>
        <begin position="109"/>
        <end position="173"/>
    </location>
</feature>
<dbReference type="RefSeq" id="XP_022246163.1">
    <property type="nucleotide sequence ID" value="XM_022390455.1"/>
</dbReference>
<dbReference type="Gene3D" id="4.10.280.10">
    <property type="entry name" value="Helix-loop-helix DNA-binding domain"/>
    <property type="match status" value="1"/>
</dbReference>
<dbReference type="Pfam" id="PF23172">
    <property type="entry name" value="bHLH_NCOA"/>
    <property type="match status" value="1"/>
</dbReference>
<dbReference type="InterPro" id="IPR000014">
    <property type="entry name" value="PAS"/>
</dbReference>
<dbReference type="SUPFAM" id="SSF55785">
    <property type="entry name" value="PYP-like sensor domain (PAS domain)"/>
    <property type="match status" value="1"/>
</dbReference>
<dbReference type="CDD" id="cd00130">
    <property type="entry name" value="PAS"/>
    <property type="match status" value="1"/>
</dbReference>
<reference evidence="4" key="1">
    <citation type="submission" date="2025-08" db="UniProtKB">
        <authorList>
            <consortium name="RefSeq"/>
        </authorList>
    </citation>
    <scope>IDENTIFICATION</scope>
    <source>
        <tissue evidence="4">Muscle</tissue>
    </source>
</reference>
<dbReference type="InterPro" id="IPR036638">
    <property type="entry name" value="HLH_DNA-bd_sf"/>
</dbReference>
<dbReference type="Proteomes" id="UP000694941">
    <property type="component" value="Unplaced"/>
</dbReference>
<proteinExistence type="predicted"/>
<evidence type="ECO:0000313" key="3">
    <source>
        <dbReference type="Proteomes" id="UP000694941"/>
    </source>
</evidence>
<feature type="compositionally biased region" description="Basic and acidic residues" evidence="1">
    <location>
        <begin position="1"/>
        <end position="13"/>
    </location>
</feature>
<dbReference type="InterPro" id="IPR035965">
    <property type="entry name" value="PAS-like_dom_sf"/>
</dbReference>
<feature type="non-terminal residue" evidence="4">
    <location>
        <position position="244"/>
    </location>
</feature>
<dbReference type="InterPro" id="IPR056193">
    <property type="entry name" value="bHLH_NCOA1-3"/>
</dbReference>